<gene>
    <name evidence="2" type="ORF">S01H4_37792</name>
</gene>
<accession>X1C456</accession>
<dbReference type="Gene3D" id="3.50.50.60">
    <property type="entry name" value="FAD/NAD(P)-binding domain"/>
    <property type="match status" value="2"/>
</dbReference>
<protein>
    <recommendedName>
        <fullName evidence="1">FAD-dependent protein C-terminal domain-containing protein</fullName>
    </recommendedName>
</protein>
<feature type="non-terminal residue" evidence="2">
    <location>
        <position position="293"/>
    </location>
</feature>
<name>X1C456_9ZZZZ</name>
<organism evidence="2">
    <name type="scientific">marine sediment metagenome</name>
    <dbReference type="NCBI Taxonomy" id="412755"/>
    <lineage>
        <taxon>unclassified sequences</taxon>
        <taxon>metagenomes</taxon>
        <taxon>ecological metagenomes</taxon>
    </lineage>
</organism>
<dbReference type="PANTHER" id="PTHR42842">
    <property type="entry name" value="FAD/NAD(P)-BINDING OXIDOREDUCTASE"/>
    <property type="match status" value="1"/>
</dbReference>
<dbReference type="EMBL" id="BART01020325">
    <property type="protein sequence ID" value="GAH02851.1"/>
    <property type="molecule type" value="Genomic_DNA"/>
</dbReference>
<dbReference type="PANTHER" id="PTHR42842:SF3">
    <property type="entry name" value="FAD_NAD(P)-BINDING OXIDOREDUCTASE FAMILY PROTEIN"/>
    <property type="match status" value="1"/>
</dbReference>
<dbReference type="Pfam" id="PF21688">
    <property type="entry name" value="FAD-depend_C"/>
    <property type="match status" value="1"/>
</dbReference>
<feature type="non-terminal residue" evidence="2">
    <location>
        <position position="1"/>
    </location>
</feature>
<dbReference type="AlphaFoldDB" id="X1C456"/>
<dbReference type="InterPro" id="IPR028348">
    <property type="entry name" value="FAD-binding_protein"/>
</dbReference>
<comment type="caution">
    <text evidence="2">The sequence shown here is derived from an EMBL/GenBank/DDBJ whole genome shotgun (WGS) entry which is preliminary data.</text>
</comment>
<dbReference type="InterPro" id="IPR049516">
    <property type="entry name" value="FAD-depend_C"/>
</dbReference>
<dbReference type="InterPro" id="IPR036188">
    <property type="entry name" value="FAD/NAD-bd_sf"/>
</dbReference>
<evidence type="ECO:0000259" key="1">
    <source>
        <dbReference type="Pfam" id="PF21688"/>
    </source>
</evidence>
<reference evidence="2" key="1">
    <citation type="journal article" date="2014" name="Front. Microbiol.">
        <title>High frequency of phylogenetically diverse reductive dehalogenase-homologous genes in deep subseafloor sedimentary metagenomes.</title>
        <authorList>
            <person name="Kawai M."/>
            <person name="Futagami T."/>
            <person name="Toyoda A."/>
            <person name="Takaki Y."/>
            <person name="Nishi S."/>
            <person name="Hori S."/>
            <person name="Arai W."/>
            <person name="Tsubouchi T."/>
            <person name="Morono Y."/>
            <person name="Uchiyama I."/>
            <person name="Ito T."/>
            <person name="Fujiyama A."/>
            <person name="Inagaki F."/>
            <person name="Takami H."/>
        </authorList>
    </citation>
    <scope>NUCLEOTIDE SEQUENCE</scope>
    <source>
        <strain evidence="2">Expedition CK06-06</strain>
    </source>
</reference>
<evidence type="ECO:0000313" key="2">
    <source>
        <dbReference type="EMBL" id="GAH02851.1"/>
    </source>
</evidence>
<proteinExistence type="predicted"/>
<feature type="domain" description="FAD-dependent protein C-terminal" evidence="1">
    <location>
        <begin position="64"/>
        <end position="254"/>
    </location>
</feature>
<sequence>SGIQRLQIFWKHKLENLEIQNNRISSVSINGEIHNPEIVIMAIGNAARDTFEMLSHTTAMESKPFAVGFRIEHPQDFINETFYGNQNDFSISGPATYRLTAKALNRGVYSFCMCPGGQIIGASSEKNSVVTNGMSSSGRNGKFANSAILASVNEKDYGNGILAGMKFQRKIEEKCFDLKYPYFAPFQTAKDFMKSIPTKRKMESSYNPGVFSSDLNSIYPSAIANAIKTCMKVFEKRTNGFIDKGIFLAPETRTSSPVRILRNNKDFTSQSHSNLFPCGEGSGYAGGIMSSAA</sequence>